<evidence type="ECO:0000256" key="4">
    <source>
        <dbReference type="ARBA" id="ARBA00022475"/>
    </source>
</evidence>
<feature type="transmembrane region" description="Helical" evidence="8">
    <location>
        <begin position="285"/>
        <end position="310"/>
    </location>
</feature>
<dbReference type="InterPro" id="IPR004776">
    <property type="entry name" value="Mem_transp_PIN-like"/>
</dbReference>
<dbReference type="PANTHER" id="PTHR36838:SF3">
    <property type="entry name" value="TRANSPORTER AUXIN EFFLUX CARRIER EC FAMILY"/>
    <property type="match status" value="1"/>
</dbReference>
<evidence type="ECO:0000256" key="5">
    <source>
        <dbReference type="ARBA" id="ARBA00022692"/>
    </source>
</evidence>
<sequence>MSNAVVGIVVPIFGVIIVGYTAGRFRLLDRNAIRGLSLYVFNLAIPILLFRVLATTELPEALPWRYLVGYYACALTFFWVSLRLARFLFGYGRGEAGVFAFGCSYGSFIPLGIPLVLATFGQQAAVPLFILVATQAPVMFPMMTAVQESVDVADKSGLSRLWAMLKGIAANQYLAGIALGVLVNLMGIPLPLPVLDVLQFISQSAAPCALFALGAALSQYRIAGAISASITISILKTLVFPAVVWLVTDRLLDLDPLWQAVLVLLAALPVGINTYLFAEQYRTAVPLAAASTVLSTGLSMITISIILGLIELP</sequence>
<comment type="subcellular location">
    <subcellularLocation>
        <location evidence="1">Cell membrane</location>
        <topology evidence="1">Multi-pass membrane protein</topology>
    </subcellularLocation>
</comment>
<feature type="transmembrane region" description="Helical" evidence="8">
    <location>
        <begin position="97"/>
        <end position="118"/>
    </location>
</feature>
<keyword evidence="4" id="KW-1003">Cell membrane</keyword>
<evidence type="ECO:0000313" key="9">
    <source>
        <dbReference type="EMBL" id="SVA25472.1"/>
    </source>
</evidence>
<evidence type="ECO:0000256" key="1">
    <source>
        <dbReference type="ARBA" id="ARBA00004651"/>
    </source>
</evidence>
<proteinExistence type="inferred from homology"/>
<feature type="transmembrane region" description="Helical" evidence="8">
    <location>
        <begin position="225"/>
        <end position="245"/>
    </location>
</feature>
<dbReference type="EMBL" id="UINC01006098">
    <property type="protein sequence ID" value="SVA25472.1"/>
    <property type="molecule type" value="Genomic_DNA"/>
</dbReference>
<evidence type="ECO:0000256" key="7">
    <source>
        <dbReference type="ARBA" id="ARBA00023136"/>
    </source>
</evidence>
<feature type="transmembrane region" description="Helical" evidence="8">
    <location>
        <begin position="167"/>
        <end position="188"/>
    </location>
</feature>
<feature type="transmembrane region" description="Helical" evidence="8">
    <location>
        <begin position="124"/>
        <end position="146"/>
    </location>
</feature>
<dbReference type="GO" id="GO:0055085">
    <property type="term" value="P:transmembrane transport"/>
    <property type="evidence" value="ECO:0007669"/>
    <property type="project" value="InterPro"/>
</dbReference>
<dbReference type="GO" id="GO:0005886">
    <property type="term" value="C:plasma membrane"/>
    <property type="evidence" value="ECO:0007669"/>
    <property type="project" value="UniProtKB-SubCell"/>
</dbReference>
<evidence type="ECO:0008006" key="10">
    <source>
        <dbReference type="Google" id="ProtNLM"/>
    </source>
</evidence>
<organism evidence="9">
    <name type="scientific">marine metagenome</name>
    <dbReference type="NCBI Taxonomy" id="408172"/>
    <lineage>
        <taxon>unclassified sequences</taxon>
        <taxon>metagenomes</taxon>
        <taxon>ecological metagenomes</taxon>
    </lineage>
</organism>
<feature type="transmembrane region" description="Helical" evidence="8">
    <location>
        <begin position="257"/>
        <end position="278"/>
    </location>
</feature>
<dbReference type="AlphaFoldDB" id="A0A381UB72"/>
<dbReference type="InterPro" id="IPR038770">
    <property type="entry name" value="Na+/solute_symporter_sf"/>
</dbReference>
<feature type="transmembrane region" description="Helical" evidence="8">
    <location>
        <begin position="35"/>
        <end position="54"/>
    </location>
</feature>
<feature type="transmembrane region" description="Helical" evidence="8">
    <location>
        <begin position="6"/>
        <end position="23"/>
    </location>
</feature>
<evidence type="ECO:0000256" key="6">
    <source>
        <dbReference type="ARBA" id="ARBA00022989"/>
    </source>
</evidence>
<evidence type="ECO:0000256" key="8">
    <source>
        <dbReference type="SAM" id="Phobius"/>
    </source>
</evidence>
<dbReference type="Pfam" id="PF03547">
    <property type="entry name" value="Mem_trans"/>
    <property type="match status" value="1"/>
</dbReference>
<accession>A0A381UB72</accession>
<keyword evidence="3" id="KW-0813">Transport</keyword>
<evidence type="ECO:0000256" key="2">
    <source>
        <dbReference type="ARBA" id="ARBA00010145"/>
    </source>
</evidence>
<evidence type="ECO:0000256" key="3">
    <source>
        <dbReference type="ARBA" id="ARBA00022448"/>
    </source>
</evidence>
<keyword evidence="6 8" id="KW-1133">Transmembrane helix</keyword>
<keyword evidence="7 8" id="KW-0472">Membrane</keyword>
<protein>
    <recommendedName>
        <fullName evidence="10">AEC family transporter</fullName>
    </recommendedName>
</protein>
<keyword evidence="5 8" id="KW-0812">Transmembrane</keyword>
<comment type="similarity">
    <text evidence="2">Belongs to the auxin efflux carrier (TC 2.A.69) family.</text>
</comment>
<dbReference type="Gene3D" id="1.20.1530.20">
    <property type="match status" value="1"/>
</dbReference>
<feature type="transmembrane region" description="Helical" evidence="8">
    <location>
        <begin position="200"/>
        <end position="218"/>
    </location>
</feature>
<reference evidence="9" key="1">
    <citation type="submission" date="2018-05" db="EMBL/GenBank/DDBJ databases">
        <authorList>
            <person name="Lanie J.A."/>
            <person name="Ng W.-L."/>
            <person name="Kazmierczak K.M."/>
            <person name="Andrzejewski T.M."/>
            <person name="Davidsen T.M."/>
            <person name="Wayne K.J."/>
            <person name="Tettelin H."/>
            <person name="Glass J.I."/>
            <person name="Rusch D."/>
            <person name="Podicherti R."/>
            <person name="Tsui H.-C.T."/>
            <person name="Winkler M.E."/>
        </authorList>
    </citation>
    <scope>NUCLEOTIDE SEQUENCE</scope>
</reference>
<gene>
    <name evidence="9" type="ORF">METZ01_LOCUS78326</name>
</gene>
<dbReference type="PANTHER" id="PTHR36838">
    <property type="entry name" value="AUXIN EFFLUX CARRIER FAMILY PROTEIN"/>
    <property type="match status" value="1"/>
</dbReference>
<name>A0A381UB72_9ZZZZ</name>
<feature type="transmembrane region" description="Helical" evidence="8">
    <location>
        <begin position="66"/>
        <end position="85"/>
    </location>
</feature>